<evidence type="ECO:0000313" key="2">
    <source>
        <dbReference type="Proteomes" id="UP000326078"/>
    </source>
</evidence>
<organism evidence="1 2">
    <name type="scientific">Enterococcus durans</name>
    <dbReference type="NCBI Taxonomy" id="53345"/>
    <lineage>
        <taxon>Bacteria</taxon>
        <taxon>Bacillati</taxon>
        <taxon>Bacillota</taxon>
        <taxon>Bacilli</taxon>
        <taxon>Lactobacillales</taxon>
        <taxon>Enterococcaceae</taxon>
        <taxon>Enterococcus</taxon>
    </lineage>
</organism>
<reference evidence="1 2" key="1">
    <citation type="submission" date="2019-09" db="EMBL/GenBank/DDBJ databases">
        <title>Vancomyinc resistant enterococci isolated from farm animals in Switzerland.</title>
        <authorList>
            <person name="Stevens M.J.A."/>
            <person name="Stephan R."/>
            <person name="Morach M."/>
            <person name="Nuesch-Inderbinen M."/>
        </authorList>
    </citation>
    <scope>NUCLEOTIDE SEQUENCE [LARGE SCALE GENOMIC DNA]</scope>
    <source>
        <strain evidence="1 2">GH27</strain>
    </source>
</reference>
<gene>
    <name evidence="1" type="ORF">F6X95_11335</name>
</gene>
<accession>A0A5N0YNE4</accession>
<evidence type="ECO:0000313" key="1">
    <source>
        <dbReference type="EMBL" id="KAA9204417.1"/>
    </source>
</evidence>
<comment type="caution">
    <text evidence="1">The sequence shown here is derived from an EMBL/GenBank/DDBJ whole genome shotgun (WGS) entry which is preliminary data.</text>
</comment>
<dbReference type="Proteomes" id="UP000326078">
    <property type="component" value="Unassembled WGS sequence"/>
</dbReference>
<proteinExistence type="predicted"/>
<dbReference type="RefSeq" id="WP_104660410.1">
    <property type="nucleotide sequence ID" value="NZ_PTWL01000020.1"/>
</dbReference>
<dbReference type="AlphaFoldDB" id="A0A5N0YNE4"/>
<name>A0A5N0YNE4_9ENTE</name>
<sequence>MKTADKHFETIVITTFIAKQLIFVHCKNGQTYHGFVQPTLTEKGFMLEEQFISWTDVLEIQLTDQYFQFWEDILHLKNEHS</sequence>
<dbReference type="EMBL" id="VYUT01000017">
    <property type="protein sequence ID" value="KAA9204417.1"/>
    <property type="molecule type" value="Genomic_DNA"/>
</dbReference>
<protein>
    <submittedName>
        <fullName evidence="1">Uncharacterized protein</fullName>
    </submittedName>
</protein>